<evidence type="ECO:0000313" key="11">
    <source>
        <dbReference type="Proteomes" id="UP000198599"/>
    </source>
</evidence>
<evidence type="ECO:0000256" key="9">
    <source>
        <dbReference type="HAMAP-Rule" id="MF_00812"/>
    </source>
</evidence>
<gene>
    <name evidence="9" type="primary">tpm</name>
    <name evidence="10" type="ORF">SAMN04487859_10266</name>
</gene>
<dbReference type="GO" id="GO:0005737">
    <property type="term" value="C:cytoplasm"/>
    <property type="evidence" value="ECO:0007669"/>
    <property type="project" value="UniProtKB-SubCell"/>
</dbReference>
<feature type="binding site" evidence="9">
    <location>
        <position position="10"/>
    </location>
    <ligand>
        <name>S-adenosyl-L-methionine</name>
        <dbReference type="ChEBI" id="CHEBI:59789"/>
    </ligand>
</feature>
<keyword evidence="11" id="KW-1185">Reference proteome</keyword>
<evidence type="ECO:0000256" key="5">
    <source>
        <dbReference type="ARBA" id="ARBA00022490"/>
    </source>
</evidence>
<sequence>MEADFWHTRWENAQIGFHEGEVNRMLAAHLEALPIAPGARIFLPLCGKTRDIAWLLSKGYRVAGAELSEIAVQQLFDELPLVPEVTQEGPLKRYAATEIDILVGDIFDLTPEILGPVDAVFDRAALVALPDDMRRRYTDHIATITQRALQLLVTFEYDQSVMNGPPFSLTEVEVRGHYSARYDITLLEDAEVKGGLKGVCPASEKAFLLLPV</sequence>
<feature type="binding site" evidence="9">
    <location>
        <position position="45"/>
    </location>
    <ligand>
        <name>S-adenosyl-L-methionine</name>
        <dbReference type="ChEBI" id="CHEBI:59789"/>
    </ligand>
</feature>
<dbReference type="Proteomes" id="UP000198599">
    <property type="component" value="Unassembled WGS sequence"/>
</dbReference>
<dbReference type="OrthoDB" id="9778208at2"/>
<evidence type="ECO:0000313" key="10">
    <source>
        <dbReference type="EMBL" id="SFN41441.1"/>
    </source>
</evidence>
<evidence type="ECO:0000256" key="1">
    <source>
        <dbReference type="ARBA" id="ARBA00000903"/>
    </source>
</evidence>
<dbReference type="PANTHER" id="PTHR10259">
    <property type="entry name" value="THIOPURINE S-METHYLTRANSFERASE"/>
    <property type="match status" value="1"/>
</dbReference>
<keyword evidence="8 9" id="KW-0949">S-adenosyl-L-methionine</keyword>
<dbReference type="EC" id="2.1.1.67" evidence="4 9"/>
<dbReference type="NCBIfam" id="TIGR03840">
    <property type="entry name" value="TMPT_Se_Te"/>
    <property type="match status" value="1"/>
</dbReference>
<evidence type="ECO:0000256" key="3">
    <source>
        <dbReference type="ARBA" id="ARBA00008145"/>
    </source>
</evidence>
<dbReference type="EMBL" id="FOVP01000002">
    <property type="protein sequence ID" value="SFN41441.1"/>
    <property type="molecule type" value="Genomic_DNA"/>
</dbReference>
<dbReference type="InterPro" id="IPR008854">
    <property type="entry name" value="TPMT"/>
</dbReference>
<protein>
    <recommendedName>
        <fullName evidence="4 9">Thiopurine S-methyltransferase</fullName>
        <ecNumber evidence="4 9">2.1.1.67</ecNumber>
    </recommendedName>
    <alternativeName>
        <fullName evidence="9">Thiopurine methyltransferase</fullName>
    </alternativeName>
</protein>
<dbReference type="AlphaFoldDB" id="A0A1I4YTV6"/>
<dbReference type="SUPFAM" id="SSF53335">
    <property type="entry name" value="S-adenosyl-L-methionine-dependent methyltransferases"/>
    <property type="match status" value="1"/>
</dbReference>
<keyword evidence="6 9" id="KW-0489">Methyltransferase</keyword>
<accession>A0A1I4YTV6</accession>
<dbReference type="GO" id="GO:0008119">
    <property type="term" value="F:thiopurine S-methyltransferase activity"/>
    <property type="evidence" value="ECO:0007669"/>
    <property type="project" value="UniProtKB-UniRule"/>
</dbReference>
<evidence type="ECO:0000256" key="8">
    <source>
        <dbReference type="ARBA" id="ARBA00022691"/>
    </source>
</evidence>
<comment type="similarity">
    <text evidence="3 9">Belongs to the class I-like SAM-binding methyltransferase superfamily. TPMT family.</text>
</comment>
<dbReference type="FunFam" id="3.40.50.150:FF:000101">
    <property type="entry name" value="Thiopurine S-methyltransferase"/>
    <property type="match status" value="1"/>
</dbReference>
<comment type="subcellular location">
    <subcellularLocation>
        <location evidence="2 9">Cytoplasm</location>
    </subcellularLocation>
</comment>
<feature type="binding site" evidence="9">
    <location>
        <position position="66"/>
    </location>
    <ligand>
        <name>S-adenosyl-L-methionine</name>
        <dbReference type="ChEBI" id="CHEBI:59789"/>
    </ligand>
</feature>
<organism evidence="10 11">
    <name type="scientific">Roseovarius lutimaris</name>
    <dbReference type="NCBI Taxonomy" id="1005928"/>
    <lineage>
        <taxon>Bacteria</taxon>
        <taxon>Pseudomonadati</taxon>
        <taxon>Pseudomonadota</taxon>
        <taxon>Alphaproteobacteria</taxon>
        <taxon>Rhodobacterales</taxon>
        <taxon>Roseobacteraceae</taxon>
        <taxon>Roseovarius</taxon>
    </lineage>
</organism>
<dbReference type="STRING" id="1005928.SAMN04487859_10266"/>
<dbReference type="InterPro" id="IPR025835">
    <property type="entry name" value="Thiopurine_S-MeTrfase"/>
</dbReference>
<dbReference type="InterPro" id="IPR029063">
    <property type="entry name" value="SAM-dependent_MTases_sf"/>
</dbReference>
<name>A0A1I4YTV6_9RHOB</name>
<evidence type="ECO:0000256" key="4">
    <source>
        <dbReference type="ARBA" id="ARBA00011905"/>
    </source>
</evidence>
<feature type="binding site" evidence="9">
    <location>
        <position position="123"/>
    </location>
    <ligand>
        <name>S-adenosyl-L-methionine</name>
        <dbReference type="ChEBI" id="CHEBI:59789"/>
    </ligand>
</feature>
<dbReference type="PANTHER" id="PTHR10259:SF11">
    <property type="entry name" value="THIOPURINE S-METHYLTRANSFERASE"/>
    <property type="match status" value="1"/>
</dbReference>
<dbReference type="RefSeq" id="WP_092833770.1">
    <property type="nucleotide sequence ID" value="NZ_FOVP01000002.1"/>
</dbReference>
<dbReference type="NCBIfam" id="NF009732">
    <property type="entry name" value="PRK13255.1"/>
    <property type="match status" value="1"/>
</dbReference>
<evidence type="ECO:0000256" key="7">
    <source>
        <dbReference type="ARBA" id="ARBA00022679"/>
    </source>
</evidence>
<reference evidence="11" key="1">
    <citation type="submission" date="2016-10" db="EMBL/GenBank/DDBJ databases">
        <authorList>
            <person name="Varghese N."/>
            <person name="Submissions S."/>
        </authorList>
    </citation>
    <scope>NUCLEOTIDE SEQUENCE [LARGE SCALE GENOMIC DNA]</scope>
    <source>
        <strain evidence="11">DSM 28463</strain>
    </source>
</reference>
<comment type="catalytic activity">
    <reaction evidence="1 9">
        <text>S-adenosyl-L-methionine + a thiopurine = S-adenosyl-L-homocysteine + a thiopurine S-methylether.</text>
        <dbReference type="EC" id="2.1.1.67"/>
    </reaction>
</comment>
<evidence type="ECO:0000256" key="6">
    <source>
        <dbReference type="ARBA" id="ARBA00022603"/>
    </source>
</evidence>
<dbReference type="HAMAP" id="MF_00812">
    <property type="entry name" value="Thiopur_methtran"/>
    <property type="match status" value="1"/>
</dbReference>
<keyword evidence="5 9" id="KW-0963">Cytoplasm</keyword>
<dbReference type="PIRSF" id="PIRSF023956">
    <property type="entry name" value="Thiopurine_S-methyltransferase"/>
    <property type="match status" value="1"/>
</dbReference>
<dbReference type="Gene3D" id="3.40.50.150">
    <property type="entry name" value="Vaccinia Virus protein VP39"/>
    <property type="match status" value="1"/>
</dbReference>
<dbReference type="GO" id="GO:0032259">
    <property type="term" value="P:methylation"/>
    <property type="evidence" value="ECO:0007669"/>
    <property type="project" value="UniProtKB-KW"/>
</dbReference>
<dbReference type="GO" id="GO:0010038">
    <property type="term" value="P:response to metal ion"/>
    <property type="evidence" value="ECO:0007669"/>
    <property type="project" value="InterPro"/>
</dbReference>
<evidence type="ECO:0000256" key="2">
    <source>
        <dbReference type="ARBA" id="ARBA00004496"/>
    </source>
</evidence>
<dbReference type="PROSITE" id="PS51585">
    <property type="entry name" value="SAM_MT_TPMT"/>
    <property type="match status" value="1"/>
</dbReference>
<keyword evidence="7 9" id="KW-0808">Transferase</keyword>
<dbReference type="InterPro" id="IPR022474">
    <property type="entry name" value="Thiopur_S-MeTfrase_Se/Te_detox"/>
</dbReference>
<proteinExistence type="inferred from homology"/>
<dbReference type="Pfam" id="PF05724">
    <property type="entry name" value="TPMT"/>
    <property type="match status" value="1"/>
</dbReference>